<dbReference type="AlphaFoldDB" id="A0A2P6NIQ5"/>
<dbReference type="InParanoid" id="A0A2P6NIQ5"/>
<keyword evidence="5 10" id="KW-1133">Transmembrane helix</keyword>
<keyword evidence="7" id="KW-0675">Receptor</keyword>
<keyword evidence="4" id="KW-0732">Signal</keyword>
<evidence type="ECO:0000256" key="9">
    <source>
        <dbReference type="ARBA" id="ARBA00037847"/>
    </source>
</evidence>
<evidence type="ECO:0000256" key="7">
    <source>
        <dbReference type="ARBA" id="ARBA00023170"/>
    </source>
</evidence>
<evidence type="ECO:0000256" key="5">
    <source>
        <dbReference type="ARBA" id="ARBA00022989"/>
    </source>
</evidence>
<gene>
    <name evidence="11" type="ORF">PROFUN_08936</name>
</gene>
<evidence type="ECO:0000256" key="6">
    <source>
        <dbReference type="ARBA" id="ARBA00023136"/>
    </source>
</evidence>
<dbReference type="Proteomes" id="UP000241769">
    <property type="component" value="Unassembled WGS sequence"/>
</dbReference>
<dbReference type="PANTHER" id="PTHR48052:SF69">
    <property type="entry name" value="LRR RECEPTOR-LIKE SERINE_THREONINE-PROTEIN KINASE FLS2"/>
    <property type="match status" value="1"/>
</dbReference>
<dbReference type="Pfam" id="PF13855">
    <property type="entry name" value="LRR_8"/>
    <property type="match status" value="1"/>
</dbReference>
<accession>A0A2P6NIQ5</accession>
<dbReference type="EMBL" id="MDYQ01000075">
    <property type="protein sequence ID" value="PRP83821.1"/>
    <property type="molecule type" value="Genomic_DNA"/>
</dbReference>
<organism evidence="11 12">
    <name type="scientific">Planoprotostelium fungivorum</name>
    <dbReference type="NCBI Taxonomy" id="1890364"/>
    <lineage>
        <taxon>Eukaryota</taxon>
        <taxon>Amoebozoa</taxon>
        <taxon>Evosea</taxon>
        <taxon>Variosea</taxon>
        <taxon>Cavosteliida</taxon>
        <taxon>Cavosteliaceae</taxon>
        <taxon>Planoprotostelium</taxon>
    </lineage>
</organism>
<sequence length="782" mass="87043">MRPPQKKRGGKACLSSRPCNRCIRLGRDCQEAEESLSSSIGGYSSDDIILSSPSRGGSSPISDLIVVDSGSELDPFRIPPANTGWFSESFSQSTEYVSRVTREVGVAAPPQVLDDPLEKEKQKVFDSLKKMFLSRGYSKSEREANVHLKGILDLYSERLLKVNKEEMNIRLEQQKKIIDSSPIPCMLMNVVHKPIHANRPFYEMIGLPYPVEDMSIADFCALFDYNTNMISWTNYSTEKDIMVPCGVRIHKTTDLRTTYKFGMTFLEGVSWHHREMTEHNFPYCTSLYFMPSAQSITRVFLVVQVVQHHVQFVLISHRAINCAKASVAWLSAQIFTLPLWKKHQFTTANMTEYEAAQWQMAVSFYNLTSGWGTNTSVCDWFGVSCDYGPDGNLSVTALRLNNNGLKGKIDSTFAGLTRLNYLDLHGNSLEGNITVLSQLDQLSYIDISHNAFGRTMPDFSLLLNLSTLNISDNLFAGSLQPLPLSLTVFSFQNNRFNGSFLDSYQYLNFTEIYGQNNLLTAMDVLLKWSALQRCNFSGNDFFCPTRTWLLSLCSVTCDDSGTALVYNTPIPTSQAVSSTGNTTVQVISSTGSGRIICKIRANSGAFQSSRPINITARPIDVTILPSIVLPGRNVSNISQIVSAVVNISTNLPATINTNVTISFLSFANLTVGTIGCLAYINGTTWVCQSNITVMMDGPNVWYTGVTNHFTPFAILSARAPYVPPAVVTQKFIGFLAAVITGLGLFLRWREKRDKKRKEGDIELQQSIAKASYQQADPQMQRL</sequence>
<dbReference type="OrthoDB" id="1743210at2759"/>
<dbReference type="InterPro" id="IPR032675">
    <property type="entry name" value="LRR_dom_sf"/>
</dbReference>
<evidence type="ECO:0000256" key="1">
    <source>
        <dbReference type="ARBA" id="ARBA00004236"/>
    </source>
</evidence>
<keyword evidence="8" id="KW-0325">Glycoprotein</keyword>
<protein>
    <recommendedName>
        <fullName evidence="13">Leucine-rich repeat-containing N-terminal plant-type domain-containing protein</fullName>
    </recommendedName>
</protein>
<evidence type="ECO:0000256" key="8">
    <source>
        <dbReference type="ARBA" id="ARBA00023180"/>
    </source>
</evidence>
<keyword evidence="2" id="KW-1003">Cell membrane</keyword>
<feature type="transmembrane region" description="Helical" evidence="10">
    <location>
        <begin position="731"/>
        <end position="748"/>
    </location>
</feature>
<proteinExistence type="predicted"/>
<keyword evidence="6 10" id="KW-0472">Membrane</keyword>
<keyword evidence="3 10" id="KW-0812">Transmembrane</keyword>
<evidence type="ECO:0000256" key="2">
    <source>
        <dbReference type="ARBA" id="ARBA00022475"/>
    </source>
</evidence>
<dbReference type="GO" id="GO:0005886">
    <property type="term" value="C:plasma membrane"/>
    <property type="evidence" value="ECO:0007669"/>
    <property type="project" value="UniProtKB-SubCell"/>
</dbReference>
<dbReference type="InterPro" id="IPR001611">
    <property type="entry name" value="Leu-rich_rpt"/>
</dbReference>
<evidence type="ECO:0000256" key="3">
    <source>
        <dbReference type="ARBA" id="ARBA00022692"/>
    </source>
</evidence>
<dbReference type="SUPFAM" id="SSF52058">
    <property type="entry name" value="L domain-like"/>
    <property type="match status" value="1"/>
</dbReference>
<keyword evidence="12" id="KW-1185">Reference proteome</keyword>
<dbReference type="Gene3D" id="3.80.10.10">
    <property type="entry name" value="Ribonuclease Inhibitor"/>
    <property type="match status" value="1"/>
</dbReference>
<evidence type="ECO:0000256" key="10">
    <source>
        <dbReference type="SAM" id="Phobius"/>
    </source>
</evidence>
<evidence type="ECO:0000313" key="11">
    <source>
        <dbReference type="EMBL" id="PRP83821.1"/>
    </source>
</evidence>
<dbReference type="GO" id="GO:0012505">
    <property type="term" value="C:endomembrane system"/>
    <property type="evidence" value="ECO:0007669"/>
    <property type="project" value="UniProtKB-SubCell"/>
</dbReference>
<comment type="subcellular location">
    <subcellularLocation>
        <location evidence="1">Cell membrane</location>
    </subcellularLocation>
    <subcellularLocation>
        <location evidence="9">Endomembrane system</location>
        <topology evidence="9">Single-pass membrane protein</topology>
    </subcellularLocation>
</comment>
<evidence type="ECO:0000313" key="12">
    <source>
        <dbReference type="Proteomes" id="UP000241769"/>
    </source>
</evidence>
<evidence type="ECO:0000256" key="4">
    <source>
        <dbReference type="ARBA" id="ARBA00022729"/>
    </source>
</evidence>
<comment type="caution">
    <text evidence="11">The sequence shown here is derived from an EMBL/GenBank/DDBJ whole genome shotgun (WGS) entry which is preliminary data.</text>
</comment>
<name>A0A2P6NIQ5_9EUKA</name>
<evidence type="ECO:0008006" key="13">
    <source>
        <dbReference type="Google" id="ProtNLM"/>
    </source>
</evidence>
<reference evidence="11 12" key="1">
    <citation type="journal article" date="2018" name="Genome Biol. Evol.">
        <title>Multiple Roots of Fruiting Body Formation in Amoebozoa.</title>
        <authorList>
            <person name="Hillmann F."/>
            <person name="Forbes G."/>
            <person name="Novohradska S."/>
            <person name="Ferling I."/>
            <person name="Riege K."/>
            <person name="Groth M."/>
            <person name="Westermann M."/>
            <person name="Marz M."/>
            <person name="Spaller T."/>
            <person name="Winckler T."/>
            <person name="Schaap P."/>
            <person name="Glockner G."/>
        </authorList>
    </citation>
    <scope>NUCLEOTIDE SEQUENCE [LARGE SCALE GENOMIC DNA]</scope>
    <source>
        <strain evidence="11 12">Jena</strain>
    </source>
</reference>
<dbReference type="PANTHER" id="PTHR48052">
    <property type="entry name" value="UNNAMED PRODUCT"/>
    <property type="match status" value="1"/>
</dbReference>